<accession>A0A0F9KYM3</accession>
<evidence type="ECO:0000256" key="1">
    <source>
        <dbReference type="SAM" id="MobiDB-lite"/>
    </source>
</evidence>
<dbReference type="InterPro" id="IPR036280">
    <property type="entry name" value="Multihaem_cyt_sf"/>
</dbReference>
<sequence>MLKDRRVLTGIVILGVLALLTSVASGVVNIPASVQSVYYSMIFQATGAAGNADTMEALHTATKVTRVGPDGKSFETYKYSKSDRGIIARDSGKCMACHGNMLEKDEKGKPKNYIHNKMLSAPMLNFSCTDCHKKVATNKRTPSQATLRVDRTLCPKCHDPSSKSPPAESTGGITWGNPQAPEMPNIFKKHGTDAKSGKWWIMNHPRFAMSIGVDECRKCHKIGSELDFCRDCHLRGGFRPSSHRVTYKAKIKEIYPEFASGSYKGHKTNPEAEVTTNW</sequence>
<reference evidence="2" key="1">
    <citation type="journal article" date="2015" name="Nature">
        <title>Complex archaea that bridge the gap between prokaryotes and eukaryotes.</title>
        <authorList>
            <person name="Spang A."/>
            <person name="Saw J.H."/>
            <person name="Jorgensen S.L."/>
            <person name="Zaremba-Niedzwiedzka K."/>
            <person name="Martijn J."/>
            <person name="Lind A.E."/>
            <person name="van Eijk R."/>
            <person name="Schleper C."/>
            <person name="Guy L."/>
            <person name="Ettema T.J."/>
        </authorList>
    </citation>
    <scope>NUCLEOTIDE SEQUENCE</scope>
</reference>
<dbReference type="SUPFAM" id="SSF48695">
    <property type="entry name" value="Multiheme cytochromes"/>
    <property type="match status" value="1"/>
</dbReference>
<dbReference type="Gene3D" id="1.10.780.10">
    <property type="entry name" value="Hydroxylamine Oxidoreductase, Chain A, domain 1"/>
    <property type="match status" value="1"/>
</dbReference>
<feature type="non-terminal residue" evidence="2">
    <location>
        <position position="278"/>
    </location>
</feature>
<gene>
    <name evidence="2" type="ORF">LCGC14_1275340</name>
</gene>
<proteinExistence type="predicted"/>
<name>A0A0F9KYM3_9ZZZZ</name>
<feature type="region of interest" description="Disordered" evidence="1">
    <location>
        <begin position="157"/>
        <end position="178"/>
    </location>
</feature>
<dbReference type="AlphaFoldDB" id="A0A0F9KYM3"/>
<organism evidence="2">
    <name type="scientific">marine sediment metagenome</name>
    <dbReference type="NCBI Taxonomy" id="412755"/>
    <lineage>
        <taxon>unclassified sequences</taxon>
        <taxon>metagenomes</taxon>
        <taxon>ecological metagenomes</taxon>
    </lineage>
</organism>
<protein>
    <submittedName>
        <fullName evidence="2">Uncharacterized protein</fullName>
    </submittedName>
</protein>
<comment type="caution">
    <text evidence="2">The sequence shown here is derived from an EMBL/GenBank/DDBJ whole genome shotgun (WGS) entry which is preliminary data.</text>
</comment>
<evidence type="ECO:0000313" key="2">
    <source>
        <dbReference type="EMBL" id="KKM86798.1"/>
    </source>
</evidence>
<dbReference type="EMBL" id="LAZR01007198">
    <property type="protein sequence ID" value="KKM86798.1"/>
    <property type="molecule type" value="Genomic_DNA"/>
</dbReference>